<evidence type="ECO:0008006" key="4">
    <source>
        <dbReference type="Google" id="ProtNLM"/>
    </source>
</evidence>
<name>A0A516GAI0_9MICO</name>
<evidence type="ECO:0000256" key="1">
    <source>
        <dbReference type="SAM" id="Phobius"/>
    </source>
</evidence>
<protein>
    <recommendedName>
        <fullName evidence="4">Matrixin family metalloprotease</fullName>
    </recommendedName>
</protein>
<accession>A0A516GAI0</accession>
<gene>
    <name evidence="2" type="ORF">FNH13_09325</name>
</gene>
<keyword evidence="1" id="KW-0472">Membrane</keyword>
<dbReference type="RefSeq" id="WP_143783193.1">
    <property type="nucleotide sequence ID" value="NZ_CP041616.1"/>
</dbReference>
<dbReference type="Proteomes" id="UP000315395">
    <property type="component" value="Chromosome"/>
</dbReference>
<dbReference type="OrthoDB" id="4297752at2"/>
<dbReference type="EMBL" id="CP041616">
    <property type="protein sequence ID" value="QDO88515.1"/>
    <property type="molecule type" value="Genomic_DNA"/>
</dbReference>
<dbReference type="Gene3D" id="3.40.390.10">
    <property type="entry name" value="Collagenase (Catalytic Domain)"/>
    <property type="match status" value="1"/>
</dbReference>
<dbReference type="KEGG" id="orz:FNH13_09325"/>
<organism evidence="2 3">
    <name type="scientific">Ornithinimicrobium ciconiae</name>
    <dbReference type="NCBI Taxonomy" id="2594265"/>
    <lineage>
        <taxon>Bacteria</taxon>
        <taxon>Bacillati</taxon>
        <taxon>Actinomycetota</taxon>
        <taxon>Actinomycetes</taxon>
        <taxon>Micrococcales</taxon>
        <taxon>Ornithinimicrobiaceae</taxon>
        <taxon>Ornithinimicrobium</taxon>
    </lineage>
</organism>
<dbReference type="InterPro" id="IPR024079">
    <property type="entry name" value="MetalloPept_cat_dom_sf"/>
</dbReference>
<sequence>MFGARRRRQREMERRLRELDWLDQNYGLGYLPPVPPPPPRKDPSRLAGAIALVIVAGVTTSAVFAMQPGIFPDRVHELLGTSPERLLPARDIPSGPGEFSFMATQPESDDPVGYDPCQVIEVALNVEGAPEDAQHLVETAIDNTSQATGLRFEFIGTTEDRDFENMGMDDPVLVMWSDEDEAPDLAEEIAGVGGSYRVSPFGGGKQRYVTGFVILDRDAYDDMRSGAMRQAIVDHEFGHLVGLGHVDDPRQLMHERGGFVTAYGDGDLAGLAQLGAIDCR</sequence>
<feature type="transmembrane region" description="Helical" evidence="1">
    <location>
        <begin position="46"/>
        <end position="66"/>
    </location>
</feature>
<dbReference type="SUPFAM" id="SSF55486">
    <property type="entry name" value="Metalloproteases ('zincins'), catalytic domain"/>
    <property type="match status" value="1"/>
</dbReference>
<keyword evidence="1" id="KW-1133">Transmembrane helix</keyword>
<keyword evidence="1" id="KW-0812">Transmembrane</keyword>
<keyword evidence="3" id="KW-1185">Reference proteome</keyword>
<evidence type="ECO:0000313" key="3">
    <source>
        <dbReference type="Proteomes" id="UP000315395"/>
    </source>
</evidence>
<evidence type="ECO:0000313" key="2">
    <source>
        <dbReference type="EMBL" id="QDO88515.1"/>
    </source>
</evidence>
<reference evidence="2 3" key="1">
    <citation type="submission" date="2019-07" db="EMBL/GenBank/DDBJ databases">
        <title>complete genome sequencing of Ornithinimicrobium sp. H23M54.</title>
        <authorList>
            <person name="Bae J.-W."/>
            <person name="Lee S.-Y."/>
        </authorList>
    </citation>
    <scope>NUCLEOTIDE SEQUENCE [LARGE SCALE GENOMIC DNA]</scope>
    <source>
        <strain evidence="2 3">H23M54</strain>
    </source>
</reference>
<proteinExistence type="predicted"/>
<dbReference type="GO" id="GO:0008237">
    <property type="term" value="F:metallopeptidase activity"/>
    <property type="evidence" value="ECO:0007669"/>
    <property type="project" value="InterPro"/>
</dbReference>
<dbReference type="AlphaFoldDB" id="A0A516GAI0"/>